<dbReference type="NCBIfam" id="TIGR00277">
    <property type="entry name" value="HDIG"/>
    <property type="match status" value="1"/>
</dbReference>
<sequence length="184" mass="19877">MDLLAWARDLTEQLLAEPLPRKWAHSQGVGRRAESLAGILGEDAELVAAAAWLHDIGYAPAVAATGLHQLDGARYLRDVEHADPRLCALVAHHSCACIEARLRGLASELATEFPPVGGLLADAMSYSDMTTTPDGEITDWDGRRTEILGRYGAGSLVFDYISEANPMIAESVRRVSERLSAVRA</sequence>
<feature type="domain" description="HD" evidence="1">
    <location>
        <begin position="24"/>
        <end position="103"/>
    </location>
</feature>
<name>A0A941ISY9_9ACTN</name>
<dbReference type="SUPFAM" id="SSF109604">
    <property type="entry name" value="HD-domain/PDEase-like"/>
    <property type="match status" value="1"/>
</dbReference>
<comment type="caution">
    <text evidence="2">The sequence shown here is derived from an EMBL/GenBank/DDBJ whole genome shotgun (WGS) entry which is preliminary data.</text>
</comment>
<dbReference type="Gene3D" id="1.10.3210.10">
    <property type="entry name" value="Hypothetical protein af1432"/>
    <property type="match status" value="1"/>
</dbReference>
<organism evidence="2 3">
    <name type="scientific">Actinospica durhamensis</name>
    <dbReference type="NCBI Taxonomy" id="1508375"/>
    <lineage>
        <taxon>Bacteria</taxon>
        <taxon>Bacillati</taxon>
        <taxon>Actinomycetota</taxon>
        <taxon>Actinomycetes</taxon>
        <taxon>Catenulisporales</taxon>
        <taxon>Actinospicaceae</taxon>
        <taxon>Actinospica</taxon>
    </lineage>
</organism>
<dbReference type="CDD" id="cd00077">
    <property type="entry name" value="HDc"/>
    <property type="match status" value="1"/>
</dbReference>
<dbReference type="Proteomes" id="UP000675781">
    <property type="component" value="Unassembled WGS sequence"/>
</dbReference>
<evidence type="ECO:0000259" key="1">
    <source>
        <dbReference type="Pfam" id="PF01966"/>
    </source>
</evidence>
<dbReference type="AlphaFoldDB" id="A0A941ISY9"/>
<dbReference type="Pfam" id="PF01966">
    <property type="entry name" value="HD"/>
    <property type="match status" value="1"/>
</dbReference>
<evidence type="ECO:0000313" key="3">
    <source>
        <dbReference type="Proteomes" id="UP000675781"/>
    </source>
</evidence>
<dbReference type="RefSeq" id="WP_212531439.1">
    <property type="nucleotide sequence ID" value="NZ_JAGSOG010000173.1"/>
</dbReference>
<dbReference type="InterPro" id="IPR006674">
    <property type="entry name" value="HD_domain"/>
</dbReference>
<dbReference type="InterPro" id="IPR003607">
    <property type="entry name" value="HD/PDEase_dom"/>
</dbReference>
<keyword evidence="3" id="KW-1185">Reference proteome</keyword>
<proteinExistence type="predicted"/>
<protein>
    <submittedName>
        <fullName evidence="2">HD domain-containing protein</fullName>
    </submittedName>
</protein>
<accession>A0A941ISY9</accession>
<gene>
    <name evidence="2" type="ORF">KDL01_27065</name>
</gene>
<reference evidence="2" key="1">
    <citation type="submission" date="2021-04" db="EMBL/GenBank/DDBJ databases">
        <title>Genome based classification of Actinospica acidithermotolerans sp. nov., an actinobacterium isolated from an Indonesian hot spring.</title>
        <authorList>
            <person name="Kusuma A.B."/>
            <person name="Putra K.E."/>
            <person name="Nafisah S."/>
            <person name="Loh J."/>
            <person name="Nouioui I."/>
            <person name="Goodfellow M."/>
        </authorList>
    </citation>
    <scope>NUCLEOTIDE SEQUENCE</scope>
    <source>
        <strain evidence="2">CSCA 57</strain>
    </source>
</reference>
<dbReference type="EMBL" id="JAGSOG010000173">
    <property type="protein sequence ID" value="MBR7836967.1"/>
    <property type="molecule type" value="Genomic_DNA"/>
</dbReference>
<evidence type="ECO:0000313" key="2">
    <source>
        <dbReference type="EMBL" id="MBR7836967.1"/>
    </source>
</evidence>
<dbReference type="InterPro" id="IPR006675">
    <property type="entry name" value="HDIG_dom"/>
</dbReference>